<feature type="region of interest" description="Disordered" evidence="1">
    <location>
        <begin position="157"/>
        <end position="185"/>
    </location>
</feature>
<accession>A0A8S5URR3</accession>
<name>A0A8S5URR3_9CAUD</name>
<reference evidence="2" key="1">
    <citation type="journal article" date="2021" name="Proc. Natl. Acad. Sci. U.S.A.">
        <title>A Catalog of Tens of Thousands of Viruses from Human Metagenomes Reveals Hidden Associations with Chronic Diseases.</title>
        <authorList>
            <person name="Tisza M.J."/>
            <person name="Buck C.B."/>
        </authorList>
    </citation>
    <scope>NUCLEOTIDE SEQUENCE</scope>
    <source>
        <strain evidence="2">Ctksc2</strain>
    </source>
</reference>
<sequence>MITPADAANAVSYLAVAGATPVMDRQGEVWADFLNHEVAPAAGELPGATRRAIREWAAEGRSYRIDVARLARSIRRERADRVRVEEDARGALLPTGLAGEPAVEAAWRRAALEAVGAGADREAAEAHAWRAIGRTPPPPAIMSTAQSGRERARAAVEALARSSHPGGGGRAGSASNRAREARGAA</sequence>
<evidence type="ECO:0000256" key="1">
    <source>
        <dbReference type="SAM" id="MobiDB-lite"/>
    </source>
</evidence>
<dbReference type="EMBL" id="BK016127">
    <property type="protein sequence ID" value="DAF97193.1"/>
    <property type="molecule type" value="Genomic_DNA"/>
</dbReference>
<organism evidence="2">
    <name type="scientific">Siphoviridae sp. ctksc2</name>
    <dbReference type="NCBI Taxonomy" id="2825645"/>
    <lineage>
        <taxon>Viruses</taxon>
        <taxon>Duplodnaviria</taxon>
        <taxon>Heunggongvirae</taxon>
        <taxon>Uroviricota</taxon>
        <taxon>Caudoviricetes</taxon>
    </lineage>
</organism>
<evidence type="ECO:0000313" key="2">
    <source>
        <dbReference type="EMBL" id="DAF97193.1"/>
    </source>
</evidence>
<feature type="region of interest" description="Disordered" evidence="1">
    <location>
        <begin position="133"/>
        <end position="152"/>
    </location>
</feature>
<proteinExistence type="predicted"/>
<protein>
    <submittedName>
        <fullName evidence="2">Uncharacterized protein</fullName>
    </submittedName>
</protein>